<feature type="non-terminal residue" evidence="2">
    <location>
        <position position="705"/>
    </location>
</feature>
<feature type="region of interest" description="Disordered" evidence="1">
    <location>
        <begin position="211"/>
        <end position="237"/>
    </location>
</feature>
<evidence type="ECO:0000313" key="3">
    <source>
        <dbReference type="Proteomes" id="UP001165090"/>
    </source>
</evidence>
<feature type="compositionally biased region" description="Low complexity" evidence="1">
    <location>
        <begin position="215"/>
        <end position="231"/>
    </location>
</feature>
<name>A0ABQ5SGK3_9CHLO</name>
<sequence>GTANWSLSLDSFSLSPGSLLRLVRSRVVLQDCQVAQRLYDAASGQYQPQPPGFNITQGPAPDLYIFQWNTSQLEMENVLLTCSEVCGSESGGVRTLRVTTAAALRDALLVVNDHVDGCSAYELELAANLSLAEAWRIDDGAAAGGGALRKLFTVATAAFSGRRPSLGLAHRVGDAGGWVRTLPGRGRELAAVDAGLGGAVRVTVNLTLRGVAPGSSSSTSSPSSSSSSSSSTPPPSSGAVVLDAALMRSVFLVQPPARISLEQITLINLAAPQTGVLAIPMYFVASASIDTVTGRAAPPGGVGEGVYRTAAPRISIRNATLVLAQDELSYERTWLQAYAEGLTSSRGLSYDQAAWLGDVVLESELQFLSLDSIFVSRLRFLDIDGADLRITSKVPVGFTLSQRTIGISLFAPSPLDSYPQILGVNSTAALISALNASAGDLTSQPGLFEAYPGVPNLAAVSLYSYNHTAPSVFAPVSYGRVVLQRSYIVGPYVSVISVAAAAGGVLPPPVLDFGHTRSTWAVWNGSYFSLTLRNLTLVGLGSPSRWPSDRLVRCLDLPVWALEGSRVPSLSGDPPALILDGATVSVSPQELDVWTACNQLLTGTSQQQQEVMVLLEACRSLGVVAFKARRTVNSRAMQIELLQGMGMQLRNCVIRDDVAPYQRYDLEELLLGWEYVSTSGSGSGGSSSSNSGNSSSGDKKKWILP</sequence>
<feature type="compositionally biased region" description="Low complexity" evidence="1">
    <location>
        <begin position="686"/>
        <end position="696"/>
    </location>
</feature>
<feature type="region of interest" description="Disordered" evidence="1">
    <location>
        <begin position="679"/>
        <end position="705"/>
    </location>
</feature>
<comment type="caution">
    <text evidence="2">The sequence shown here is derived from an EMBL/GenBank/DDBJ whole genome shotgun (WGS) entry which is preliminary data.</text>
</comment>
<evidence type="ECO:0000313" key="2">
    <source>
        <dbReference type="EMBL" id="GLI68316.1"/>
    </source>
</evidence>
<keyword evidence="3" id="KW-1185">Reference proteome</keyword>
<reference evidence="2 3" key="1">
    <citation type="journal article" date="2023" name="IScience">
        <title>Expanded male sex-determining region conserved during the evolution of homothallism in the green alga Volvox.</title>
        <authorList>
            <person name="Yamamoto K."/>
            <person name="Matsuzaki R."/>
            <person name="Mahakham W."/>
            <person name="Heman W."/>
            <person name="Sekimoto H."/>
            <person name="Kawachi M."/>
            <person name="Minakuchi Y."/>
            <person name="Toyoda A."/>
            <person name="Nozaki H."/>
        </authorList>
    </citation>
    <scope>NUCLEOTIDE SEQUENCE [LARGE SCALE GENOMIC DNA]</scope>
    <source>
        <strain evidence="2 3">NIES-4468</strain>
    </source>
</reference>
<evidence type="ECO:0000256" key="1">
    <source>
        <dbReference type="SAM" id="MobiDB-lite"/>
    </source>
</evidence>
<dbReference type="Proteomes" id="UP001165090">
    <property type="component" value="Unassembled WGS sequence"/>
</dbReference>
<organism evidence="2 3">
    <name type="scientific">Volvox africanus</name>
    <dbReference type="NCBI Taxonomy" id="51714"/>
    <lineage>
        <taxon>Eukaryota</taxon>
        <taxon>Viridiplantae</taxon>
        <taxon>Chlorophyta</taxon>
        <taxon>core chlorophytes</taxon>
        <taxon>Chlorophyceae</taxon>
        <taxon>CS clade</taxon>
        <taxon>Chlamydomonadales</taxon>
        <taxon>Volvocaceae</taxon>
        <taxon>Volvox</taxon>
    </lineage>
</organism>
<gene>
    <name evidence="2" type="ORF">VaNZ11_012678</name>
</gene>
<dbReference type="EMBL" id="BSDZ01000079">
    <property type="protein sequence ID" value="GLI68316.1"/>
    <property type="molecule type" value="Genomic_DNA"/>
</dbReference>
<protein>
    <submittedName>
        <fullName evidence="2">Uncharacterized protein</fullName>
    </submittedName>
</protein>
<feature type="non-terminal residue" evidence="2">
    <location>
        <position position="1"/>
    </location>
</feature>
<proteinExistence type="predicted"/>
<accession>A0ABQ5SGK3</accession>